<protein>
    <recommendedName>
        <fullName evidence="1">Protein FAR1-RELATED SEQUENCE</fullName>
    </recommendedName>
</protein>
<sequence>MGGILLSRVKHNHVLTPNCGEMLHWPSHKHIDVYTRDLIRNLRKNNINLSKVYSIIRGFFGTVENVPFTKRSLRHLCGQISREEADDDVQKTIEVFDELGAKDLEFLFRVQADEQSKIRNLMWASGDSRLKYKFFGDVMTFDTTYRTNLYDMPFGLFVGVNNHYQSILLGGVLLRDEQVESFEWVFTEFVRMMGGVAPRTILTDQCRAMEVAIKNVLPNTVHRWCKWHVLKKAKESLGAMFAKRNEFRQEFHKVVDHMLTVEEFEEAWSQLLEKHNLKTHQYMTNLFEIREKWAKPYFKGVFCAKMTSTQRSERANHMLKSYVPPGSPMHKFVR</sequence>
<name>A0A8R7Q657_TRIUA</name>
<dbReference type="Proteomes" id="UP000015106">
    <property type="component" value="Chromosome 4"/>
</dbReference>
<comment type="similarity">
    <text evidence="1">Belongs to the FHY3/FAR1 family.</text>
</comment>
<dbReference type="PANTHER" id="PTHR31669">
    <property type="entry name" value="PROTEIN FAR1-RELATED SEQUENCE 10-RELATED"/>
    <property type="match status" value="1"/>
</dbReference>
<proteinExistence type="inferred from homology"/>
<reference evidence="3" key="3">
    <citation type="submission" date="2022-06" db="UniProtKB">
        <authorList>
            <consortium name="EnsemblPlants"/>
        </authorList>
    </citation>
    <scope>IDENTIFICATION</scope>
</reference>
<reference evidence="4" key="1">
    <citation type="journal article" date="2013" name="Nature">
        <title>Draft genome of the wheat A-genome progenitor Triticum urartu.</title>
        <authorList>
            <person name="Ling H.Q."/>
            <person name="Zhao S."/>
            <person name="Liu D."/>
            <person name="Wang J."/>
            <person name="Sun H."/>
            <person name="Zhang C."/>
            <person name="Fan H."/>
            <person name="Li D."/>
            <person name="Dong L."/>
            <person name="Tao Y."/>
            <person name="Gao C."/>
            <person name="Wu H."/>
            <person name="Li Y."/>
            <person name="Cui Y."/>
            <person name="Guo X."/>
            <person name="Zheng S."/>
            <person name="Wang B."/>
            <person name="Yu K."/>
            <person name="Liang Q."/>
            <person name="Yang W."/>
            <person name="Lou X."/>
            <person name="Chen J."/>
            <person name="Feng M."/>
            <person name="Jian J."/>
            <person name="Zhang X."/>
            <person name="Luo G."/>
            <person name="Jiang Y."/>
            <person name="Liu J."/>
            <person name="Wang Z."/>
            <person name="Sha Y."/>
            <person name="Zhang B."/>
            <person name="Wu H."/>
            <person name="Tang D."/>
            <person name="Shen Q."/>
            <person name="Xue P."/>
            <person name="Zou S."/>
            <person name="Wang X."/>
            <person name="Liu X."/>
            <person name="Wang F."/>
            <person name="Yang Y."/>
            <person name="An X."/>
            <person name="Dong Z."/>
            <person name="Zhang K."/>
            <person name="Zhang X."/>
            <person name="Luo M.C."/>
            <person name="Dvorak J."/>
            <person name="Tong Y."/>
            <person name="Wang J."/>
            <person name="Yang H."/>
            <person name="Li Z."/>
            <person name="Wang D."/>
            <person name="Zhang A."/>
            <person name="Wang J."/>
        </authorList>
    </citation>
    <scope>NUCLEOTIDE SEQUENCE</scope>
    <source>
        <strain evidence="4">cv. G1812</strain>
    </source>
</reference>
<dbReference type="Gramene" id="TuG1812G0400002250.01.T01">
    <property type="protein sequence ID" value="TuG1812G0400002250.01.T01"/>
    <property type="gene ID" value="TuG1812G0400002250.01"/>
</dbReference>
<dbReference type="GO" id="GO:0006355">
    <property type="term" value="P:regulation of DNA-templated transcription"/>
    <property type="evidence" value="ECO:0007669"/>
    <property type="project" value="UniProtKB-UniRule"/>
</dbReference>
<dbReference type="GO" id="GO:0005634">
    <property type="term" value="C:nucleus"/>
    <property type="evidence" value="ECO:0007669"/>
    <property type="project" value="UniProtKB-SubCell"/>
</dbReference>
<dbReference type="InterPro" id="IPR018289">
    <property type="entry name" value="MULE_transposase_dom"/>
</dbReference>
<keyword evidence="1" id="KW-0863">Zinc-finger</keyword>
<dbReference type="AlphaFoldDB" id="A0A8R7Q657"/>
<accession>A0A8R7Q657</accession>
<dbReference type="EnsemblPlants" id="TuG1812G0400002250.01.T01">
    <property type="protein sequence ID" value="TuG1812G0400002250.01.T01"/>
    <property type="gene ID" value="TuG1812G0400002250.01"/>
</dbReference>
<dbReference type="PANTHER" id="PTHR31669:SF307">
    <property type="entry name" value="PROTEIN FAR1-RELATED SEQUENCE"/>
    <property type="match status" value="1"/>
</dbReference>
<reference evidence="3" key="2">
    <citation type="submission" date="2018-03" db="EMBL/GenBank/DDBJ databases">
        <title>The Triticum urartu genome reveals the dynamic nature of wheat genome evolution.</title>
        <authorList>
            <person name="Ling H."/>
            <person name="Ma B."/>
            <person name="Shi X."/>
            <person name="Liu H."/>
            <person name="Dong L."/>
            <person name="Sun H."/>
            <person name="Cao Y."/>
            <person name="Gao Q."/>
            <person name="Zheng S."/>
            <person name="Li Y."/>
            <person name="Yu Y."/>
            <person name="Du H."/>
            <person name="Qi M."/>
            <person name="Li Y."/>
            <person name="Yu H."/>
            <person name="Cui Y."/>
            <person name="Wang N."/>
            <person name="Chen C."/>
            <person name="Wu H."/>
            <person name="Zhao Y."/>
            <person name="Zhang J."/>
            <person name="Li Y."/>
            <person name="Zhou W."/>
            <person name="Zhang B."/>
            <person name="Hu W."/>
            <person name="Eijk M."/>
            <person name="Tang J."/>
            <person name="Witsenboer H."/>
            <person name="Zhao S."/>
            <person name="Li Z."/>
            <person name="Zhang A."/>
            <person name="Wang D."/>
            <person name="Liang C."/>
        </authorList>
    </citation>
    <scope>NUCLEOTIDE SEQUENCE [LARGE SCALE GENOMIC DNA]</scope>
    <source>
        <strain evidence="3">cv. G1812</strain>
    </source>
</reference>
<dbReference type="InterPro" id="IPR031052">
    <property type="entry name" value="FHY3/FAR1"/>
</dbReference>
<dbReference type="GO" id="GO:0008270">
    <property type="term" value="F:zinc ion binding"/>
    <property type="evidence" value="ECO:0007669"/>
    <property type="project" value="UniProtKB-UniRule"/>
</dbReference>
<keyword evidence="1" id="KW-0862">Zinc</keyword>
<evidence type="ECO:0000256" key="1">
    <source>
        <dbReference type="RuleBase" id="RU367018"/>
    </source>
</evidence>
<keyword evidence="1" id="KW-0479">Metal-binding</keyword>
<organism evidence="3 4">
    <name type="scientific">Triticum urartu</name>
    <name type="common">Red wild einkorn</name>
    <name type="synonym">Crithodium urartu</name>
    <dbReference type="NCBI Taxonomy" id="4572"/>
    <lineage>
        <taxon>Eukaryota</taxon>
        <taxon>Viridiplantae</taxon>
        <taxon>Streptophyta</taxon>
        <taxon>Embryophyta</taxon>
        <taxon>Tracheophyta</taxon>
        <taxon>Spermatophyta</taxon>
        <taxon>Magnoliopsida</taxon>
        <taxon>Liliopsida</taxon>
        <taxon>Poales</taxon>
        <taxon>Poaceae</taxon>
        <taxon>BOP clade</taxon>
        <taxon>Pooideae</taxon>
        <taxon>Triticodae</taxon>
        <taxon>Triticeae</taxon>
        <taxon>Triticinae</taxon>
        <taxon>Triticum</taxon>
    </lineage>
</organism>
<evidence type="ECO:0000259" key="2">
    <source>
        <dbReference type="Pfam" id="PF10551"/>
    </source>
</evidence>
<dbReference type="Pfam" id="PF10551">
    <property type="entry name" value="MULE"/>
    <property type="match status" value="1"/>
</dbReference>
<comment type="function">
    <text evidence="1">Putative transcription activator involved in regulating light control of development.</text>
</comment>
<evidence type="ECO:0000313" key="3">
    <source>
        <dbReference type="EnsemblPlants" id="TuG1812G0400002250.01.T01"/>
    </source>
</evidence>
<evidence type="ECO:0000313" key="4">
    <source>
        <dbReference type="Proteomes" id="UP000015106"/>
    </source>
</evidence>
<keyword evidence="1" id="KW-0539">Nucleus</keyword>
<keyword evidence="4" id="KW-1185">Reference proteome</keyword>
<feature type="domain" description="MULE transposase" evidence="2">
    <location>
        <begin position="138"/>
        <end position="232"/>
    </location>
</feature>
<comment type="subcellular location">
    <subcellularLocation>
        <location evidence="1">Nucleus</location>
    </subcellularLocation>
</comment>